<dbReference type="AlphaFoldDB" id="A0A918GC62"/>
<evidence type="ECO:0000313" key="2">
    <source>
        <dbReference type="EMBL" id="GGS28443.1"/>
    </source>
</evidence>
<dbReference type="EMBL" id="BMSL01000003">
    <property type="protein sequence ID" value="GGS28443.1"/>
    <property type="molecule type" value="Genomic_DNA"/>
</dbReference>
<evidence type="ECO:0000256" key="1">
    <source>
        <dbReference type="SAM" id="MobiDB-lite"/>
    </source>
</evidence>
<gene>
    <name evidence="2" type="ORF">GCM10010238_16370</name>
</gene>
<reference evidence="2" key="1">
    <citation type="journal article" date="2014" name="Int. J. Syst. Evol. Microbiol.">
        <title>Complete genome sequence of Corynebacterium casei LMG S-19264T (=DSM 44701T), isolated from a smear-ripened cheese.</title>
        <authorList>
            <consortium name="US DOE Joint Genome Institute (JGI-PGF)"/>
            <person name="Walter F."/>
            <person name="Albersmeier A."/>
            <person name="Kalinowski J."/>
            <person name="Ruckert C."/>
        </authorList>
    </citation>
    <scope>NUCLEOTIDE SEQUENCE</scope>
    <source>
        <strain evidence="2">JCM 4234</strain>
    </source>
</reference>
<organism evidence="2 3">
    <name type="scientific">Streptomyces griseoviridis</name>
    <dbReference type="NCBI Taxonomy" id="45398"/>
    <lineage>
        <taxon>Bacteria</taxon>
        <taxon>Bacillati</taxon>
        <taxon>Actinomycetota</taxon>
        <taxon>Actinomycetes</taxon>
        <taxon>Kitasatosporales</taxon>
        <taxon>Streptomycetaceae</taxon>
        <taxon>Streptomyces</taxon>
    </lineage>
</organism>
<evidence type="ECO:0000313" key="3">
    <source>
        <dbReference type="Proteomes" id="UP000653493"/>
    </source>
</evidence>
<dbReference type="Proteomes" id="UP000653493">
    <property type="component" value="Unassembled WGS sequence"/>
</dbReference>
<accession>A0A918GC62</accession>
<sequence>MSTPAPRTSVRKPAAPSVPLRRPDRDRGGGPSSHPARRALLDMQSAAGNRAVTAAVQRARATAEGTAQEQGAPPDTTTAPGNTAATAEAATAEAAAENTTAENTTAAPQDDTATARKKTSARDRVTAVFDRTKKNAETIDTWIKAVHVPVNAGVSQEAAATANEGLKHSAAASGTGAASGNLFTELANTGLSALDASAAKADARKHGKGAAFHRADKKADTKTADAAVGAVSSTSYGFALVKELFKAEKFTQAATMAEASGITSGVSGAVKSGRALSRIALTTRKYRDLRQLDLPARSDDQELSRLKQARDTAVRTAAEASLAVELHWRHEGDGQVERVLAAMEAAEKANHAVGEAIRAVRAAYDANTLHTVHDYALGKQHNKLGKQALTALGEGTKVAGGVVTAVAATAGGAALASNPVGWGLAGGAALVVGSVTGWRAGRAGVKRYNAVRHPHDYVDPGEVPAKPVSRKEAWKEAVHFTKKVVNGERDLMARRLYRLAAGPDIPGSGATEDHIREAAREFLVALKAGPDNQKLSPDEWRTSLNNPEKTTDWIKEIAEQLSSA</sequence>
<keyword evidence="3" id="KW-1185">Reference proteome</keyword>
<reference evidence="2" key="2">
    <citation type="submission" date="2020-09" db="EMBL/GenBank/DDBJ databases">
        <authorList>
            <person name="Sun Q."/>
            <person name="Ohkuma M."/>
        </authorList>
    </citation>
    <scope>NUCLEOTIDE SEQUENCE</scope>
    <source>
        <strain evidence="2">JCM 4234</strain>
    </source>
</reference>
<feature type="compositionally biased region" description="Low complexity" evidence="1">
    <location>
        <begin position="72"/>
        <end position="112"/>
    </location>
</feature>
<feature type="compositionally biased region" description="Low complexity" evidence="1">
    <location>
        <begin position="50"/>
        <end position="63"/>
    </location>
</feature>
<feature type="region of interest" description="Disordered" evidence="1">
    <location>
        <begin position="1"/>
        <end position="124"/>
    </location>
</feature>
<protein>
    <submittedName>
        <fullName evidence="2">Uncharacterized protein</fullName>
    </submittedName>
</protein>
<proteinExistence type="predicted"/>
<comment type="caution">
    <text evidence="2">The sequence shown here is derived from an EMBL/GenBank/DDBJ whole genome shotgun (WGS) entry which is preliminary data.</text>
</comment>
<name>A0A918GC62_STRGD</name>